<name>A0AAV7LGI8_PLEWA</name>
<organism evidence="1 2">
    <name type="scientific">Pleurodeles waltl</name>
    <name type="common">Iberian ribbed newt</name>
    <dbReference type="NCBI Taxonomy" id="8319"/>
    <lineage>
        <taxon>Eukaryota</taxon>
        <taxon>Metazoa</taxon>
        <taxon>Chordata</taxon>
        <taxon>Craniata</taxon>
        <taxon>Vertebrata</taxon>
        <taxon>Euteleostomi</taxon>
        <taxon>Amphibia</taxon>
        <taxon>Batrachia</taxon>
        <taxon>Caudata</taxon>
        <taxon>Salamandroidea</taxon>
        <taxon>Salamandridae</taxon>
        <taxon>Pleurodelinae</taxon>
        <taxon>Pleurodeles</taxon>
    </lineage>
</organism>
<sequence>MLRLGREMHPLKFKGNEISIYPDFTIAVQEALKKYTTVKQKLKQAKIPYAMLYPARLQIMHKAKDIIFATPQQASEYLK</sequence>
<dbReference type="InterPro" id="IPR042566">
    <property type="entry name" value="L1_C"/>
</dbReference>
<keyword evidence="2" id="KW-1185">Reference proteome</keyword>
<reference evidence="1" key="1">
    <citation type="journal article" date="2022" name="bioRxiv">
        <title>Sequencing and chromosome-scale assembly of the giantPleurodeles waltlgenome.</title>
        <authorList>
            <person name="Brown T."/>
            <person name="Elewa A."/>
            <person name="Iarovenko S."/>
            <person name="Subramanian E."/>
            <person name="Araus A.J."/>
            <person name="Petzold A."/>
            <person name="Susuki M."/>
            <person name="Suzuki K.-i.T."/>
            <person name="Hayashi T."/>
            <person name="Toyoda A."/>
            <person name="Oliveira C."/>
            <person name="Osipova E."/>
            <person name="Leigh N.D."/>
            <person name="Simon A."/>
            <person name="Yun M.H."/>
        </authorList>
    </citation>
    <scope>NUCLEOTIDE SEQUENCE</scope>
    <source>
        <strain evidence="1">20211129_DDA</strain>
        <tissue evidence="1">Liver</tissue>
    </source>
</reference>
<protein>
    <submittedName>
        <fullName evidence="1">Uncharacterized protein</fullName>
    </submittedName>
</protein>
<dbReference type="EMBL" id="JANPWB010000015">
    <property type="protein sequence ID" value="KAJ1089624.1"/>
    <property type="molecule type" value="Genomic_DNA"/>
</dbReference>
<dbReference type="Proteomes" id="UP001066276">
    <property type="component" value="Chromosome 11"/>
</dbReference>
<accession>A0AAV7LGI8</accession>
<evidence type="ECO:0000313" key="1">
    <source>
        <dbReference type="EMBL" id="KAJ1089624.1"/>
    </source>
</evidence>
<gene>
    <name evidence="1" type="ORF">NDU88_002773</name>
</gene>
<dbReference type="Gene3D" id="3.30.250.20">
    <property type="entry name" value="L1 transposable element, C-terminal domain"/>
    <property type="match status" value="1"/>
</dbReference>
<proteinExistence type="predicted"/>
<evidence type="ECO:0000313" key="2">
    <source>
        <dbReference type="Proteomes" id="UP001066276"/>
    </source>
</evidence>
<comment type="caution">
    <text evidence="1">The sequence shown here is derived from an EMBL/GenBank/DDBJ whole genome shotgun (WGS) entry which is preliminary data.</text>
</comment>
<dbReference type="AlphaFoldDB" id="A0AAV7LGI8"/>